<dbReference type="GO" id="GO:0003677">
    <property type="term" value="F:DNA binding"/>
    <property type="evidence" value="ECO:0007669"/>
    <property type="project" value="UniProtKB-UniRule"/>
</dbReference>
<feature type="domain" description="HTH tetR-type" evidence="5">
    <location>
        <begin position="11"/>
        <end position="71"/>
    </location>
</feature>
<dbReference type="OrthoDB" id="9787680at2"/>
<dbReference type="InterPro" id="IPR001647">
    <property type="entry name" value="HTH_TetR"/>
</dbReference>
<dbReference type="AlphaFoldDB" id="A0A366EA64"/>
<comment type="caution">
    <text evidence="6">The sequence shown here is derived from an EMBL/GenBank/DDBJ whole genome shotgun (WGS) entry which is preliminary data.</text>
</comment>
<evidence type="ECO:0000313" key="7">
    <source>
        <dbReference type="Proteomes" id="UP000252893"/>
    </source>
</evidence>
<dbReference type="Pfam" id="PF00440">
    <property type="entry name" value="TetR_N"/>
    <property type="match status" value="1"/>
</dbReference>
<dbReference type="SUPFAM" id="SSF46689">
    <property type="entry name" value="Homeodomain-like"/>
    <property type="match status" value="1"/>
</dbReference>
<accession>A0A366EA64</accession>
<dbReference type="InterPro" id="IPR009057">
    <property type="entry name" value="Homeodomain-like_sf"/>
</dbReference>
<keyword evidence="7" id="KW-1185">Reference proteome</keyword>
<protein>
    <submittedName>
        <fullName evidence="6">TetR family transcriptional regulator</fullName>
    </submittedName>
</protein>
<proteinExistence type="predicted"/>
<dbReference type="InterPro" id="IPR036271">
    <property type="entry name" value="Tet_transcr_reg_TetR-rel_C_sf"/>
</dbReference>
<name>A0A366EA64_9HYPH</name>
<evidence type="ECO:0000256" key="3">
    <source>
        <dbReference type="ARBA" id="ARBA00023163"/>
    </source>
</evidence>
<dbReference type="PRINTS" id="PR00455">
    <property type="entry name" value="HTHTETR"/>
</dbReference>
<dbReference type="EMBL" id="QNRH01000001">
    <property type="protein sequence ID" value="RBO99263.1"/>
    <property type="molecule type" value="Genomic_DNA"/>
</dbReference>
<dbReference type="RefSeq" id="WP_113943094.1">
    <property type="nucleotide sequence ID" value="NZ_JBHEEG010000005.1"/>
</dbReference>
<sequence length="202" mass="22217">MPTSLKAQKTASARERLLEAAGILFYNYGINATGIDMITAKAGVAKMSLYNNFSSKSDLVAAFIAMRHQEWLDLYEARLKQAHTVPDRILAVFDAYQDHAEFDYENGFRGCGLLNAAAELAAGDEGREAVRRHKEEVERLLVQHLESWHSTAGEALPKEQVALAAEHLSFLLEGSFARAGLEGNSNRVLSARRLAESILAAL</sequence>
<dbReference type="Pfam" id="PF16925">
    <property type="entry name" value="TetR_C_13"/>
    <property type="match status" value="1"/>
</dbReference>
<dbReference type="InterPro" id="IPR011075">
    <property type="entry name" value="TetR_C"/>
</dbReference>
<keyword evidence="1" id="KW-0805">Transcription regulation</keyword>
<dbReference type="PANTHER" id="PTHR47506">
    <property type="entry name" value="TRANSCRIPTIONAL REGULATORY PROTEIN"/>
    <property type="match status" value="1"/>
</dbReference>
<organism evidence="6 7">
    <name type="scientific">Pseudochrobactrum asaccharolyticum</name>
    <dbReference type="NCBI Taxonomy" id="354351"/>
    <lineage>
        <taxon>Bacteria</taxon>
        <taxon>Pseudomonadati</taxon>
        <taxon>Pseudomonadota</taxon>
        <taxon>Alphaproteobacteria</taxon>
        <taxon>Hyphomicrobiales</taxon>
        <taxon>Brucellaceae</taxon>
        <taxon>Pseudochrobactrum</taxon>
    </lineage>
</organism>
<gene>
    <name evidence="6" type="ORF">DFR47_101878</name>
</gene>
<evidence type="ECO:0000256" key="1">
    <source>
        <dbReference type="ARBA" id="ARBA00023015"/>
    </source>
</evidence>
<evidence type="ECO:0000256" key="2">
    <source>
        <dbReference type="ARBA" id="ARBA00023125"/>
    </source>
</evidence>
<dbReference type="Gene3D" id="1.10.357.10">
    <property type="entry name" value="Tetracycline Repressor, domain 2"/>
    <property type="match status" value="1"/>
</dbReference>
<feature type="DNA-binding region" description="H-T-H motif" evidence="4">
    <location>
        <begin position="34"/>
        <end position="53"/>
    </location>
</feature>
<keyword evidence="2 4" id="KW-0238">DNA-binding</keyword>
<dbReference type="Proteomes" id="UP000252893">
    <property type="component" value="Unassembled WGS sequence"/>
</dbReference>
<reference evidence="6 7" key="1">
    <citation type="submission" date="2018-06" db="EMBL/GenBank/DDBJ databases">
        <title>Genomic Encyclopedia of Type Strains, Phase IV (KMG-IV): sequencing the most valuable type-strain genomes for metagenomic binning, comparative biology and taxonomic classification.</title>
        <authorList>
            <person name="Goeker M."/>
        </authorList>
    </citation>
    <scope>NUCLEOTIDE SEQUENCE [LARGE SCALE GENOMIC DNA]</scope>
    <source>
        <strain evidence="6 7">DSM 25619</strain>
    </source>
</reference>
<evidence type="ECO:0000259" key="5">
    <source>
        <dbReference type="PROSITE" id="PS50977"/>
    </source>
</evidence>
<evidence type="ECO:0000256" key="4">
    <source>
        <dbReference type="PROSITE-ProRule" id="PRU00335"/>
    </source>
</evidence>
<evidence type="ECO:0000313" key="6">
    <source>
        <dbReference type="EMBL" id="RBO99263.1"/>
    </source>
</evidence>
<dbReference type="SUPFAM" id="SSF48498">
    <property type="entry name" value="Tetracyclin repressor-like, C-terminal domain"/>
    <property type="match status" value="1"/>
</dbReference>
<dbReference type="PROSITE" id="PS50977">
    <property type="entry name" value="HTH_TETR_2"/>
    <property type="match status" value="1"/>
</dbReference>
<dbReference type="PANTHER" id="PTHR47506:SF1">
    <property type="entry name" value="HTH-TYPE TRANSCRIPTIONAL REGULATOR YJDC"/>
    <property type="match status" value="1"/>
</dbReference>
<keyword evidence="3" id="KW-0804">Transcription</keyword>